<dbReference type="RefSeq" id="WP_152431583.1">
    <property type="nucleotide sequence ID" value="NZ_CBCSDK010000014.1"/>
</dbReference>
<dbReference type="OrthoDB" id="9805935at2"/>
<dbReference type="InterPro" id="IPR013785">
    <property type="entry name" value="Aldolase_TIM"/>
</dbReference>
<dbReference type="UniPathway" id="UPA00060"/>
<reference evidence="15 16" key="1">
    <citation type="submission" date="2019-10" db="EMBL/GenBank/DDBJ databases">
        <title>Complete genome sequence of Vibrio sp. strain THAF100, isolated from non-filtered water from the water column of tank 6 of a marine aquarium containing stony-coral fragments. Water maintained at 26 degree C.</title>
        <authorList>
            <person name="Ruckert C."/>
            <person name="Franco A."/>
            <person name="Kalinowski J."/>
            <person name="Glaeser S."/>
        </authorList>
    </citation>
    <scope>NUCLEOTIDE SEQUENCE [LARGE SCALE GENOMIC DNA]</scope>
    <source>
        <strain evidence="15 16">THAF100</strain>
    </source>
</reference>
<dbReference type="HAMAP" id="MF_00443">
    <property type="entry name" value="ThiG"/>
    <property type="match status" value="1"/>
</dbReference>
<proteinExistence type="inferred from homology"/>
<dbReference type="GO" id="GO:1990107">
    <property type="term" value="F:thiazole synthase activity"/>
    <property type="evidence" value="ECO:0007669"/>
    <property type="project" value="UniProtKB-EC"/>
</dbReference>
<evidence type="ECO:0000256" key="4">
    <source>
        <dbReference type="ARBA" id="ARBA00011960"/>
    </source>
</evidence>
<protein>
    <recommendedName>
        <fullName evidence="5 13">Thiazole synthase</fullName>
        <ecNumber evidence="4 13">2.8.1.10</ecNumber>
    </recommendedName>
</protein>
<keyword evidence="9 13" id="KW-0704">Schiff base</keyword>
<evidence type="ECO:0000256" key="13">
    <source>
        <dbReference type="HAMAP-Rule" id="MF_00443"/>
    </source>
</evidence>
<evidence type="ECO:0000256" key="2">
    <source>
        <dbReference type="ARBA" id="ARBA00004496"/>
    </source>
</evidence>
<dbReference type="Gene3D" id="3.20.20.70">
    <property type="entry name" value="Aldolase class I"/>
    <property type="match status" value="1"/>
</dbReference>
<dbReference type="AlphaFoldDB" id="A0A5P9CMY0"/>
<comment type="subunit">
    <text evidence="12 13">Homotetramer. Forms heterodimers with either ThiH or ThiS.</text>
</comment>
<organism evidence="15 16">
    <name type="scientific">Vibrio aquimaris</name>
    <dbReference type="NCBI Taxonomy" id="2587862"/>
    <lineage>
        <taxon>Bacteria</taxon>
        <taxon>Pseudomonadati</taxon>
        <taxon>Pseudomonadota</taxon>
        <taxon>Gammaproteobacteria</taxon>
        <taxon>Vibrionales</taxon>
        <taxon>Vibrionaceae</taxon>
        <taxon>Vibrio</taxon>
    </lineage>
</organism>
<keyword evidence="16" id="KW-1185">Reference proteome</keyword>
<dbReference type="PANTHER" id="PTHR34266:SF2">
    <property type="entry name" value="THIAZOLE SYNTHASE"/>
    <property type="match status" value="1"/>
</dbReference>
<feature type="binding site" evidence="13">
    <location>
        <begin position="204"/>
        <end position="205"/>
    </location>
    <ligand>
        <name>1-deoxy-D-xylulose 5-phosphate</name>
        <dbReference type="ChEBI" id="CHEBI:57792"/>
    </ligand>
</feature>
<feature type="binding site" evidence="13">
    <location>
        <position position="156"/>
    </location>
    <ligand>
        <name>1-deoxy-D-xylulose 5-phosphate</name>
        <dbReference type="ChEBI" id="CHEBI:57792"/>
    </ligand>
</feature>
<accession>A0A5P9CMY0</accession>
<dbReference type="GO" id="GO:0005737">
    <property type="term" value="C:cytoplasm"/>
    <property type="evidence" value="ECO:0007669"/>
    <property type="project" value="UniProtKB-SubCell"/>
</dbReference>
<keyword evidence="6 13" id="KW-0963">Cytoplasm</keyword>
<feature type="active site" description="Schiff-base intermediate with DXP" evidence="13">
    <location>
        <position position="95"/>
    </location>
</feature>
<comment type="subcellular location">
    <subcellularLocation>
        <location evidence="2 13">Cytoplasm</location>
    </subcellularLocation>
</comment>
<dbReference type="FunFam" id="3.20.20.70:FF:000049">
    <property type="entry name" value="Thiazole synthase"/>
    <property type="match status" value="1"/>
</dbReference>
<evidence type="ECO:0000256" key="6">
    <source>
        <dbReference type="ARBA" id="ARBA00022490"/>
    </source>
</evidence>
<keyword evidence="8 13" id="KW-0784">Thiamine biosynthesis</keyword>
<sequence length="257" mass="27240">MLTIGKRQFKSRLITGTGKFSNSRLMVEAITAAGSELATMALKRVNINDSKDDIIEPLLEKGIGLLPNTSGAKNAEDAVFAANLAREALKTNWVKLEIHPDPKYLLPDPIETLKAAERLVNLGFVVLPYCHADPVLCKRLEEVGCSAVMPLGSPIGSNQGLVTKDFLEIIIEQAKVPVIVDAGIGAPSHAAQVMEMGADAVIVNTAIAASRDPVIMGEAFKLAVNAGRIAYEAGLASQGSHAVSSSPLTSFLDEIQQ</sequence>
<evidence type="ECO:0000256" key="10">
    <source>
        <dbReference type="ARBA" id="ARBA00049897"/>
    </source>
</evidence>
<evidence type="ECO:0000256" key="9">
    <source>
        <dbReference type="ARBA" id="ARBA00023270"/>
    </source>
</evidence>
<evidence type="ECO:0000313" key="16">
    <source>
        <dbReference type="Proteomes" id="UP000326936"/>
    </source>
</evidence>
<comment type="pathway">
    <text evidence="3 13">Cofactor biosynthesis; thiamine diphosphate biosynthesis.</text>
</comment>
<comment type="similarity">
    <text evidence="11 13">Belongs to the ThiG family.</text>
</comment>
<dbReference type="EMBL" id="CP045350">
    <property type="protein sequence ID" value="QFT27605.1"/>
    <property type="molecule type" value="Genomic_DNA"/>
</dbReference>
<comment type="catalytic activity">
    <reaction evidence="10 13">
        <text>[ThiS sulfur-carrier protein]-C-terminal-Gly-aminoethanethioate + 2-iminoacetate + 1-deoxy-D-xylulose 5-phosphate = [ThiS sulfur-carrier protein]-C-terminal Gly-Gly + 2-[(2R,5Z)-2-carboxy-4-methylthiazol-5(2H)-ylidene]ethyl phosphate + 2 H2O + H(+)</text>
        <dbReference type="Rhea" id="RHEA:26297"/>
        <dbReference type="Rhea" id="RHEA-COMP:12909"/>
        <dbReference type="Rhea" id="RHEA-COMP:19908"/>
        <dbReference type="ChEBI" id="CHEBI:15377"/>
        <dbReference type="ChEBI" id="CHEBI:15378"/>
        <dbReference type="ChEBI" id="CHEBI:57792"/>
        <dbReference type="ChEBI" id="CHEBI:62899"/>
        <dbReference type="ChEBI" id="CHEBI:77846"/>
        <dbReference type="ChEBI" id="CHEBI:90778"/>
        <dbReference type="ChEBI" id="CHEBI:232372"/>
        <dbReference type="EC" id="2.8.1.10"/>
    </reaction>
</comment>
<evidence type="ECO:0000256" key="1">
    <source>
        <dbReference type="ARBA" id="ARBA00002834"/>
    </source>
</evidence>
<dbReference type="GO" id="GO:0009229">
    <property type="term" value="P:thiamine diphosphate biosynthetic process"/>
    <property type="evidence" value="ECO:0007669"/>
    <property type="project" value="UniProtKB-UniRule"/>
</dbReference>
<dbReference type="Pfam" id="PF05690">
    <property type="entry name" value="ThiG"/>
    <property type="match status" value="1"/>
</dbReference>
<evidence type="ECO:0000256" key="7">
    <source>
        <dbReference type="ARBA" id="ARBA00022679"/>
    </source>
</evidence>
<dbReference type="InterPro" id="IPR033983">
    <property type="entry name" value="Thiazole_synthase_ThiG"/>
</dbReference>
<evidence type="ECO:0000256" key="8">
    <source>
        <dbReference type="ARBA" id="ARBA00022977"/>
    </source>
</evidence>
<dbReference type="CDD" id="cd04728">
    <property type="entry name" value="ThiG"/>
    <property type="match status" value="1"/>
</dbReference>
<evidence type="ECO:0000313" key="15">
    <source>
        <dbReference type="EMBL" id="QFT27605.1"/>
    </source>
</evidence>
<evidence type="ECO:0000256" key="5">
    <source>
        <dbReference type="ARBA" id="ARBA00019753"/>
    </source>
</evidence>
<dbReference type="InterPro" id="IPR008867">
    <property type="entry name" value="ThiG"/>
</dbReference>
<evidence type="ECO:0000256" key="12">
    <source>
        <dbReference type="ARBA" id="ARBA00062692"/>
    </source>
</evidence>
<dbReference type="Proteomes" id="UP000326936">
    <property type="component" value="Chromosome"/>
</dbReference>
<gene>
    <name evidence="13 15" type="primary">thiG</name>
    <name evidence="15" type="ORF">FIV01_14525</name>
</gene>
<feature type="binding site" evidence="13">
    <location>
        <begin position="182"/>
        <end position="183"/>
    </location>
    <ligand>
        <name>1-deoxy-D-xylulose 5-phosphate</name>
        <dbReference type="ChEBI" id="CHEBI:57792"/>
    </ligand>
</feature>
<name>A0A5P9CMY0_9VIBR</name>
<evidence type="ECO:0000256" key="11">
    <source>
        <dbReference type="ARBA" id="ARBA00060826"/>
    </source>
</evidence>
<dbReference type="KEGG" id="vaq:FIV01_14525"/>
<feature type="domain" description="Thiazole synthase ThiG" evidence="14">
    <location>
        <begin position="3"/>
        <end position="247"/>
    </location>
</feature>
<evidence type="ECO:0000256" key="3">
    <source>
        <dbReference type="ARBA" id="ARBA00004948"/>
    </source>
</evidence>
<keyword evidence="7 13" id="KW-0808">Transferase</keyword>
<dbReference type="SUPFAM" id="SSF110399">
    <property type="entry name" value="ThiG-like"/>
    <property type="match status" value="1"/>
</dbReference>
<dbReference type="EC" id="2.8.1.10" evidence="4 13"/>
<comment type="function">
    <text evidence="1 13">Catalyzes the rearrangement of 1-deoxy-D-xylulose 5-phosphate (DXP) to produce the thiazole phosphate moiety of thiamine. Sulfur is provided by the thiocarboxylate moiety of the carrier protein ThiS. In vitro, sulfur can be provided by H(2)S.</text>
</comment>
<dbReference type="PANTHER" id="PTHR34266">
    <property type="entry name" value="THIAZOLE SYNTHASE"/>
    <property type="match status" value="1"/>
</dbReference>
<evidence type="ECO:0000259" key="14">
    <source>
        <dbReference type="Pfam" id="PF05690"/>
    </source>
</evidence>